<dbReference type="InterPro" id="IPR050563">
    <property type="entry name" value="4-hydroxybenzoyl-CoA_TE"/>
</dbReference>
<dbReference type="EMBL" id="VYUY01000006">
    <property type="protein sequence ID" value="KAA9135032.1"/>
    <property type="molecule type" value="Genomic_DNA"/>
</dbReference>
<organism evidence="1 2">
    <name type="scientific">Microbacterium caowuchunii</name>
    <dbReference type="NCBI Taxonomy" id="2614638"/>
    <lineage>
        <taxon>Bacteria</taxon>
        <taxon>Bacillati</taxon>
        <taxon>Actinomycetota</taxon>
        <taxon>Actinomycetes</taxon>
        <taxon>Micrococcales</taxon>
        <taxon>Microbacteriaceae</taxon>
        <taxon>Microbacterium</taxon>
    </lineage>
</organism>
<dbReference type="PANTHER" id="PTHR31793">
    <property type="entry name" value="4-HYDROXYBENZOYL-COA THIOESTERASE FAMILY MEMBER"/>
    <property type="match status" value="1"/>
</dbReference>
<dbReference type="SUPFAM" id="SSF54637">
    <property type="entry name" value="Thioesterase/thiol ester dehydrase-isomerase"/>
    <property type="match status" value="1"/>
</dbReference>
<dbReference type="Pfam" id="PF13279">
    <property type="entry name" value="4HBT_2"/>
    <property type="match status" value="1"/>
</dbReference>
<evidence type="ECO:0000313" key="2">
    <source>
        <dbReference type="Proteomes" id="UP000326838"/>
    </source>
</evidence>
<gene>
    <name evidence="1" type="ORF">F6B40_04975</name>
</gene>
<evidence type="ECO:0000313" key="1">
    <source>
        <dbReference type="EMBL" id="KAA9135032.1"/>
    </source>
</evidence>
<proteinExistence type="predicted"/>
<protein>
    <submittedName>
        <fullName evidence="1">Acyl-CoA thioesterase</fullName>
    </submittedName>
</protein>
<dbReference type="CDD" id="cd00586">
    <property type="entry name" value="4HBT"/>
    <property type="match status" value="1"/>
</dbReference>
<dbReference type="Gene3D" id="3.10.129.10">
    <property type="entry name" value="Hotdog Thioesterase"/>
    <property type="match status" value="1"/>
</dbReference>
<dbReference type="GO" id="GO:0047617">
    <property type="term" value="F:fatty acyl-CoA hydrolase activity"/>
    <property type="evidence" value="ECO:0007669"/>
    <property type="project" value="TreeGrafter"/>
</dbReference>
<sequence>MRPRRTVRRTASSPVTEASGEALRLHVPIPLRWGDLDAFNHVNNTSMLKLLEEARVRAFWEPEPGKPEAYPTAVVPAGAAAGILTLIARQEIEYQQPVPYHREPLDVQLWFGKLGGSSIEVCYEVYSPAGAEPQTLYARSSAVVVLVDAASGRPVRLSDRMREAWGPYLGEPIAYARRSS</sequence>
<keyword evidence="2" id="KW-1185">Reference proteome</keyword>
<dbReference type="AlphaFoldDB" id="A0A5N0TJ50"/>
<accession>A0A5N0TJ50</accession>
<name>A0A5N0TJ50_9MICO</name>
<dbReference type="InterPro" id="IPR029069">
    <property type="entry name" value="HotDog_dom_sf"/>
</dbReference>
<reference evidence="2" key="1">
    <citation type="submission" date="2019-09" db="EMBL/GenBank/DDBJ databases">
        <title>Mumia zhuanghuii sp. nov. isolated from the intestinal contents of plateau pika (Ochotona curzoniae) in the Qinghai-Tibet plateau of China.</title>
        <authorList>
            <person name="Tian Z."/>
        </authorList>
    </citation>
    <scope>NUCLEOTIDE SEQUENCE [LARGE SCALE GENOMIC DNA]</scope>
    <source>
        <strain evidence="2">L-033</strain>
    </source>
</reference>
<dbReference type="PANTHER" id="PTHR31793:SF24">
    <property type="entry name" value="LONG-CHAIN ACYL-COA THIOESTERASE FADM"/>
    <property type="match status" value="1"/>
</dbReference>
<dbReference type="Proteomes" id="UP000326838">
    <property type="component" value="Unassembled WGS sequence"/>
</dbReference>
<comment type="caution">
    <text evidence="1">The sequence shown here is derived from an EMBL/GenBank/DDBJ whole genome shotgun (WGS) entry which is preliminary data.</text>
</comment>